<feature type="transmembrane region" description="Helical" evidence="1">
    <location>
        <begin position="253"/>
        <end position="274"/>
    </location>
</feature>
<protein>
    <submittedName>
        <fullName evidence="3">Phosphonate utilization associated putative membrane protein</fullName>
    </submittedName>
</protein>
<evidence type="ECO:0000256" key="1">
    <source>
        <dbReference type="SAM" id="Phobius"/>
    </source>
</evidence>
<evidence type="ECO:0000313" key="4">
    <source>
        <dbReference type="Proteomes" id="UP000043764"/>
    </source>
</evidence>
<feature type="transmembrane region" description="Helical" evidence="1">
    <location>
        <begin position="36"/>
        <end position="57"/>
    </location>
</feature>
<feature type="transmembrane region" description="Helical" evidence="1">
    <location>
        <begin position="188"/>
        <end position="213"/>
    </location>
</feature>
<name>A0A0H5CYR4_9RHOB</name>
<organism evidence="3 4">
    <name type="scientific">Phaeobacter italicus</name>
    <dbReference type="NCBI Taxonomy" id="481446"/>
    <lineage>
        <taxon>Bacteria</taxon>
        <taxon>Pseudomonadati</taxon>
        <taxon>Pseudomonadota</taxon>
        <taxon>Alphaproteobacteria</taxon>
        <taxon>Rhodobacterales</taxon>
        <taxon>Roseobacteraceae</taxon>
        <taxon>Phaeobacter</taxon>
    </lineage>
</organism>
<feature type="transmembrane region" description="Helical" evidence="1">
    <location>
        <begin position="111"/>
        <end position="140"/>
    </location>
</feature>
<feature type="domain" description="EamA" evidence="2">
    <location>
        <begin position="159"/>
        <end position="297"/>
    </location>
</feature>
<reference evidence="4" key="1">
    <citation type="submission" date="2015-05" db="EMBL/GenBank/DDBJ databases">
        <authorList>
            <person name="Rodrigo-Torres Lidia"/>
            <person name="Arahal R.David."/>
        </authorList>
    </citation>
    <scope>NUCLEOTIDE SEQUENCE [LARGE SCALE GENOMIC DNA]</scope>
    <source>
        <strain evidence="4">CECT 7321</strain>
    </source>
</reference>
<evidence type="ECO:0000259" key="2">
    <source>
        <dbReference type="Pfam" id="PF00892"/>
    </source>
</evidence>
<keyword evidence="1" id="KW-0812">Transmembrane</keyword>
<feature type="transmembrane region" description="Helical" evidence="1">
    <location>
        <begin position="283"/>
        <end position="299"/>
    </location>
</feature>
<dbReference type="EMBL" id="CVRL01000005">
    <property type="protein sequence ID" value="CRL09698.1"/>
    <property type="molecule type" value="Genomic_DNA"/>
</dbReference>
<dbReference type="AlphaFoldDB" id="A0A0H5CYR4"/>
<dbReference type="SUPFAM" id="SSF103481">
    <property type="entry name" value="Multidrug resistance efflux transporter EmrE"/>
    <property type="match status" value="2"/>
</dbReference>
<dbReference type="GO" id="GO:0016020">
    <property type="term" value="C:membrane"/>
    <property type="evidence" value="ECO:0007669"/>
    <property type="project" value="InterPro"/>
</dbReference>
<dbReference type="Proteomes" id="UP000043764">
    <property type="component" value="Unassembled WGS sequence"/>
</dbReference>
<evidence type="ECO:0000313" key="3">
    <source>
        <dbReference type="EMBL" id="CRL09698.1"/>
    </source>
</evidence>
<dbReference type="STRING" id="481446.NIT7645_00254"/>
<dbReference type="InterPro" id="IPR000620">
    <property type="entry name" value="EamA_dom"/>
</dbReference>
<dbReference type="Pfam" id="PF00892">
    <property type="entry name" value="EamA"/>
    <property type="match status" value="1"/>
</dbReference>
<proteinExistence type="predicted"/>
<keyword evidence="1" id="KW-0472">Membrane</keyword>
<dbReference type="RefSeq" id="WP_050672489.1">
    <property type="nucleotide sequence ID" value="NZ_CAKZKN010000028.1"/>
</dbReference>
<keyword evidence="4" id="KW-1185">Reference proteome</keyword>
<keyword evidence="1" id="KW-1133">Transmembrane helix</keyword>
<feature type="transmembrane region" description="Helical" evidence="1">
    <location>
        <begin position="160"/>
        <end position="176"/>
    </location>
</feature>
<gene>
    <name evidence="3" type="ORF">NIT7321_00532</name>
</gene>
<dbReference type="InterPro" id="IPR037185">
    <property type="entry name" value="EmrE-like"/>
</dbReference>
<feature type="transmembrane region" description="Helical" evidence="1">
    <location>
        <begin position="225"/>
        <end position="247"/>
    </location>
</feature>
<feature type="transmembrane region" description="Helical" evidence="1">
    <location>
        <begin position="69"/>
        <end position="91"/>
    </location>
</feature>
<sequence>MSLWIPIAIAAASFQTVRFMLQKVLSSVTLSSAGATFARFVYSAPLIWAGLLGYLAVSGRAFPDLSATFWVFATIGGTAQILATVCVVALFRQRNFAVGITFKKTEVIQTAIVGLIVLGDGISALGWGAIVIGLCAVLVLSKTPESTGPWWRHLTNRASLLGLGSGVLFAFSAVSYRGASLQLAELEAAFRAGVTLAVVVSLQTLFMLVWLSLREKGEIARVWAARRVAVWVGMTSLLGSFCWFWAFTLQNAAYVKALGQIELLLSLLASVLFFKEVITRREILGMGLLILSILVLLLAI</sequence>
<accession>A0A0H5CYR4</accession>